<gene>
    <name evidence="2" type="ORF">SAMN05443244_1380</name>
</gene>
<protein>
    <submittedName>
        <fullName evidence="2">Uncharacterized protein</fullName>
    </submittedName>
</protein>
<keyword evidence="1" id="KW-0732">Signal</keyword>
<name>A0A1H4KW23_9BACT</name>
<accession>A0A1H4KW23</accession>
<proteinExistence type="predicted"/>
<dbReference type="Proteomes" id="UP000182409">
    <property type="component" value="Unassembled WGS sequence"/>
</dbReference>
<evidence type="ECO:0000313" key="3">
    <source>
        <dbReference type="Proteomes" id="UP000182409"/>
    </source>
</evidence>
<dbReference type="RefSeq" id="WP_074652919.1">
    <property type="nucleotide sequence ID" value="NZ_FNSD01000001.1"/>
</dbReference>
<dbReference type="EMBL" id="FNSD01000001">
    <property type="protein sequence ID" value="SEB62759.1"/>
    <property type="molecule type" value="Genomic_DNA"/>
</dbReference>
<organism evidence="2 3">
    <name type="scientific">Terriglobus roseus</name>
    <dbReference type="NCBI Taxonomy" id="392734"/>
    <lineage>
        <taxon>Bacteria</taxon>
        <taxon>Pseudomonadati</taxon>
        <taxon>Acidobacteriota</taxon>
        <taxon>Terriglobia</taxon>
        <taxon>Terriglobales</taxon>
        <taxon>Acidobacteriaceae</taxon>
        <taxon>Terriglobus</taxon>
    </lineage>
</organism>
<dbReference type="OrthoDB" id="8016391at2"/>
<evidence type="ECO:0000256" key="1">
    <source>
        <dbReference type="SAM" id="SignalP"/>
    </source>
</evidence>
<reference evidence="2 3" key="1">
    <citation type="submission" date="2016-10" db="EMBL/GenBank/DDBJ databases">
        <authorList>
            <person name="de Groot N.N."/>
        </authorList>
    </citation>
    <scope>NUCLEOTIDE SEQUENCE [LARGE SCALE GENOMIC DNA]</scope>
    <source>
        <strain evidence="2 3">AB35.6</strain>
    </source>
</reference>
<feature type="signal peptide" evidence="1">
    <location>
        <begin position="1"/>
        <end position="22"/>
    </location>
</feature>
<feature type="chain" id="PRO_5010241908" evidence="1">
    <location>
        <begin position="23"/>
        <end position="201"/>
    </location>
</feature>
<sequence length="201" mass="21780">MTASARRTFAPLCLLMASMAQAQALSSLHIGDASRKLAALGKPASSQADGDRAVARWTLPNGNDLSATTGKNSRIVYLEANWNRVNNATGSDLSWLRFGTTTLTEIRKHFGSNGFAFKGQAGQLLADDGAVLLNSYEVGDAVITFYNKVNNAEVAKLDPNGQSTFADHARLDAISIASQSYAMTEWGDRVYDPQYKKITWK</sequence>
<evidence type="ECO:0000313" key="2">
    <source>
        <dbReference type="EMBL" id="SEB62759.1"/>
    </source>
</evidence>
<dbReference type="AlphaFoldDB" id="A0A1H4KW23"/>